<evidence type="ECO:0000313" key="2">
    <source>
        <dbReference type="Proteomes" id="UP000789525"/>
    </source>
</evidence>
<reference evidence="1" key="1">
    <citation type="submission" date="2021-06" db="EMBL/GenBank/DDBJ databases">
        <authorList>
            <person name="Kallberg Y."/>
            <person name="Tangrot J."/>
            <person name="Rosling A."/>
        </authorList>
    </citation>
    <scope>NUCLEOTIDE SEQUENCE</scope>
    <source>
        <strain evidence="1">CL356</strain>
    </source>
</reference>
<protein>
    <submittedName>
        <fullName evidence="1">10652_t:CDS:1</fullName>
    </submittedName>
</protein>
<dbReference type="EMBL" id="CAJVPT010000613">
    <property type="protein sequence ID" value="CAG8447724.1"/>
    <property type="molecule type" value="Genomic_DNA"/>
</dbReference>
<accession>A0ACA9K2K3</accession>
<dbReference type="Proteomes" id="UP000789525">
    <property type="component" value="Unassembled WGS sequence"/>
</dbReference>
<sequence length="113" mass="12771">MAIRRTRQQYARQACTSCRRSKTKCCQASNNEKFCSPGDGPIFACNDFIDQGSLNHLSPSSSDKKTTESYPRDCTRCQKRGIECIYTNTFNKRGPKTKSSKMLVENLIQSTSE</sequence>
<keyword evidence="2" id="KW-1185">Reference proteome</keyword>
<evidence type="ECO:0000313" key="1">
    <source>
        <dbReference type="EMBL" id="CAG8447724.1"/>
    </source>
</evidence>
<gene>
    <name evidence="1" type="ORF">ACOLOM_LOCUS612</name>
</gene>
<comment type="caution">
    <text evidence="1">The sequence shown here is derived from an EMBL/GenBank/DDBJ whole genome shotgun (WGS) entry which is preliminary data.</text>
</comment>
<name>A0ACA9K2K3_9GLOM</name>
<proteinExistence type="predicted"/>
<organism evidence="1 2">
    <name type="scientific">Acaulospora colombiana</name>
    <dbReference type="NCBI Taxonomy" id="27376"/>
    <lineage>
        <taxon>Eukaryota</taxon>
        <taxon>Fungi</taxon>
        <taxon>Fungi incertae sedis</taxon>
        <taxon>Mucoromycota</taxon>
        <taxon>Glomeromycotina</taxon>
        <taxon>Glomeromycetes</taxon>
        <taxon>Diversisporales</taxon>
        <taxon>Acaulosporaceae</taxon>
        <taxon>Acaulospora</taxon>
    </lineage>
</organism>